<protein>
    <recommendedName>
        <fullName evidence="1">DUF676 domain-containing protein</fullName>
    </recommendedName>
</protein>
<evidence type="ECO:0000313" key="2">
    <source>
        <dbReference type="EMBL" id="QDU80079.1"/>
    </source>
</evidence>
<keyword evidence="3" id="KW-1185">Reference proteome</keyword>
<proteinExistence type="predicted"/>
<organism evidence="2 3">
    <name type="scientific">Polystyrenella longa</name>
    <dbReference type="NCBI Taxonomy" id="2528007"/>
    <lineage>
        <taxon>Bacteria</taxon>
        <taxon>Pseudomonadati</taxon>
        <taxon>Planctomycetota</taxon>
        <taxon>Planctomycetia</taxon>
        <taxon>Planctomycetales</taxon>
        <taxon>Planctomycetaceae</taxon>
        <taxon>Polystyrenella</taxon>
    </lineage>
</organism>
<evidence type="ECO:0000313" key="3">
    <source>
        <dbReference type="Proteomes" id="UP000317178"/>
    </source>
</evidence>
<dbReference type="Gene3D" id="3.40.50.1820">
    <property type="entry name" value="alpha/beta hydrolase"/>
    <property type="match status" value="1"/>
</dbReference>
<feature type="domain" description="DUF676" evidence="1">
    <location>
        <begin position="38"/>
        <end position="103"/>
    </location>
</feature>
<dbReference type="KEGG" id="plon:Pla110_18010"/>
<name>A0A518CLH7_9PLAN</name>
<dbReference type="InterPro" id="IPR029058">
    <property type="entry name" value="AB_hydrolase_fold"/>
</dbReference>
<evidence type="ECO:0000259" key="1">
    <source>
        <dbReference type="Pfam" id="PF05057"/>
    </source>
</evidence>
<sequence length="169" mass="19254">MLYPLERSLRKPGRTLVRWDYPHVFTDPYQTIDTLCEAMVKSSAPSISLIGHSFGDWIARSAINQSQLKSIRKLISICPTVAPVPFAKVFKPIMGKLVPELVVMADKELMSTPLSEKMQIKRSSIWAKVEVIVTRPQDFKVDHEMWASHISSVFQPSVWRVIEEELSSN</sequence>
<reference evidence="2 3" key="1">
    <citation type="submission" date="2019-02" db="EMBL/GenBank/DDBJ databases">
        <title>Deep-cultivation of Planctomycetes and their phenomic and genomic characterization uncovers novel biology.</title>
        <authorList>
            <person name="Wiegand S."/>
            <person name="Jogler M."/>
            <person name="Boedeker C."/>
            <person name="Pinto D."/>
            <person name="Vollmers J."/>
            <person name="Rivas-Marin E."/>
            <person name="Kohn T."/>
            <person name="Peeters S.H."/>
            <person name="Heuer A."/>
            <person name="Rast P."/>
            <person name="Oberbeckmann S."/>
            <person name="Bunk B."/>
            <person name="Jeske O."/>
            <person name="Meyerdierks A."/>
            <person name="Storesund J.E."/>
            <person name="Kallscheuer N."/>
            <person name="Luecker S."/>
            <person name="Lage O.M."/>
            <person name="Pohl T."/>
            <person name="Merkel B.J."/>
            <person name="Hornburger P."/>
            <person name="Mueller R.-W."/>
            <person name="Bruemmer F."/>
            <person name="Labrenz M."/>
            <person name="Spormann A.M."/>
            <person name="Op den Camp H."/>
            <person name="Overmann J."/>
            <person name="Amann R."/>
            <person name="Jetten M.S.M."/>
            <person name="Mascher T."/>
            <person name="Medema M.H."/>
            <person name="Devos D.P."/>
            <person name="Kaster A.-K."/>
            <person name="Ovreas L."/>
            <person name="Rohde M."/>
            <person name="Galperin M.Y."/>
            <person name="Jogler C."/>
        </authorList>
    </citation>
    <scope>NUCLEOTIDE SEQUENCE [LARGE SCALE GENOMIC DNA]</scope>
    <source>
        <strain evidence="2 3">Pla110</strain>
    </source>
</reference>
<dbReference type="AlphaFoldDB" id="A0A518CLH7"/>
<accession>A0A518CLH7</accession>
<dbReference type="InterPro" id="IPR007751">
    <property type="entry name" value="DUF676_lipase-like"/>
</dbReference>
<dbReference type="Proteomes" id="UP000317178">
    <property type="component" value="Chromosome"/>
</dbReference>
<gene>
    <name evidence="2" type="ORF">Pla110_18010</name>
</gene>
<dbReference type="EMBL" id="CP036281">
    <property type="protein sequence ID" value="QDU80079.1"/>
    <property type="molecule type" value="Genomic_DNA"/>
</dbReference>
<dbReference type="Pfam" id="PF05057">
    <property type="entry name" value="DUF676"/>
    <property type="match status" value="1"/>
</dbReference>
<dbReference type="SUPFAM" id="SSF53474">
    <property type="entry name" value="alpha/beta-Hydrolases"/>
    <property type="match status" value="1"/>
</dbReference>